<dbReference type="PANTHER" id="PTHR23028:SF53">
    <property type="entry name" value="ACYL_TRANSF_3 DOMAIN-CONTAINING PROTEIN"/>
    <property type="match status" value="1"/>
</dbReference>
<comment type="subcellular location">
    <subcellularLocation>
        <location evidence="1">Cell membrane</location>
        <topology evidence="1">Multi-pass membrane protein</topology>
    </subcellularLocation>
</comment>
<dbReference type="GO" id="GO:0005886">
    <property type="term" value="C:plasma membrane"/>
    <property type="evidence" value="ECO:0007669"/>
    <property type="project" value="UniProtKB-SubCell"/>
</dbReference>
<comment type="caution">
    <text evidence="12">The sequence shown here is derived from an EMBL/GenBank/DDBJ whole genome shotgun (WGS) entry which is preliminary data.</text>
</comment>
<gene>
    <name evidence="12" type="ORF">FNH09_33725</name>
</gene>
<feature type="domain" description="Acyltransferase 3" evidence="10">
    <location>
        <begin position="120"/>
        <end position="447"/>
    </location>
</feature>
<evidence type="ECO:0000256" key="3">
    <source>
        <dbReference type="ARBA" id="ARBA00022679"/>
    </source>
</evidence>
<evidence type="ECO:0000256" key="6">
    <source>
        <dbReference type="ARBA" id="ARBA00023136"/>
    </source>
</evidence>
<dbReference type="SUPFAM" id="SSF52266">
    <property type="entry name" value="SGNH hydrolase"/>
    <property type="match status" value="1"/>
</dbReference>
<dbReference type="Pfam" id="PF19040">
    <property type="entry name" value="SGNH"/>
    <property type="match status" value="1"/>
</dbReference>
<keyword evidence="5 9" id="KW-1133">Transmembrane helix</keyword>
<evidence type="ECO:0000256" key="8">
    <source>
        <dbReference type="SAM" id="MobiDB-lite"/>
    </source>
</evidence>
<keyword evidence="4 9" id="KW-0812">Transmembrane</keyword>
<evidence type="ECO:0000313" key="12">
    <source>
        <dbReference type="EMBL" id="MPY36013.1"/>
    </source>
</evidence>
<dbReference type="EMBL" id="VJZD01000192">
    <property type="protein sequence ID" value="MPY36013.1"/>
    <property type="molecule type" value="Genomic_DNA"/>
</dbReference>
<keyword evidence="13" id="KW-1185">Reference proteome</keyword>
<feature type="region of interest" description="Disordered" evidence="8">
    <location>
        <begin position="1"/>
        <end position="33"/>
    </location>
</feature>
<evidence type="ECO:0000256" key="2">
    <source>
        <dbReference type="ARBA" id="ARBA00022475"/>
    </source>
</evidence>
<feature type="transmembrane region" description="Helical" evidence="9">
    <location>
        <begin position="281"/>
        <end position="299"/>
    </location>
</feature>
<evidence type="ECO:0000259" key="10">
    <source>
        <dbReference type="Pfam" id="PF01757"/>
    </source>
</evidence>
<dbReference type="GO" id="GO:0009103">
    <property type="term" value="P:lipopolysaccharide biosynthetic process"/>
    <property type="evidence" value="ECO:0007669"/>
    <property type="project" value="TreeGrafter"/>
</dbReference>
<evidence type="ECO:0000259" key="11">
    <source>
        <dbReference type="Pfam" id="PF19040"/>
    </source>
</evidence>
<feature type="region of interest" description="Disordered" evidence="8">
    <location>
        <begin position="87"/>
        <end position="112"/>
    </location>
</feature>
<evidence type="ECO:0000256" key="4">
    <source>
        <dbReference type="ARBA" id="ARBA00022692"/>
    </source>
</evidence>
<proteinExistence type="predicted"/>
<dbReference type="PANTHER" id="PTHR23028">
    <property type="entry name" value="ACETYLTRANSFERASE"/>
    <property type="match status" value="1"/>
</dbReference>
<feature type="transmembrane region" description="Helical" evidence="9">
    <location>
        <begin position="333"/>
        <end position="353"/>
    </location>
</feature>
<evidence type="ECO:0000313" key="13">
    <source>
        <dbReference type="Proteomes" id="UP000325849"/>
    </source>
</evidence>
<reference evidence="12 13" key="1">
    <citation type="submission" date="2019-07" db="EMBL/GenBank/DDBJ databases">
        <title>New species of Amycolatopsis and Streptomyces.</title>
        <authorList>
            <person name="Duangmal K."/>
            <person name="Teo W.F.A."/>
            <person name="Lipun K."/>
        </authorList>
    </citation>
    <scope>NUCLEOTIDE SEQUENCE [LARGE SCALE GENOMIC DNA]</scope>
    <source>
        <strain evidence="12 13">NBRC 109810</strain>
    </source>
</reference>
<dbReference type="Gene3D" id="3.40.50.1110">
    <property type="entry name" value="SGNH hydrolase"/>
    <property type="match status" value="1"/>
</dbReference>
<dbReference type="GO" id="GO:0016747">
    <property type="term" value="F:acyltransferase activity, transferring groups other than amino-acyl groups"/>
    <property type="evidence" value="ECO:0007669"/>
    <property type="project" value="InterPro"/>
</dbReference>
<keyword evidence="7 12" id="KW-0012">Acyltransferase</keyword>
<feature type="transmembrane region" description="Helical" evidence="9">
    <location>
        <begin position="185"/>
        <end position="206"/>
    </location>
</feature>
<dbReference type="InterPro" id="IPR043968">
    <property type="entry name" value="SGNH"/>
</dbReference>
<feature type="domain" description="SGNH" evidence="11">
    <location>
        <begin position="549"/>
        <end position="779"/>
    </location>
</feature>
<protein>
    <submittedName>
        <fullName evidence="12">Acyltransferase</fullName>
    </submittedName>
</protein>
<accession>A0A5N8VL70</accession>
<evidence type="ECO:0000256" key="5">
    <source>
        <dbReference type="ARBA" id="ARBA00022989"/>
    </source>
</evidence>
<organism evidence="12 13">
    <name type="scientific">Streptomyces adustus</name>
    <dbReference type="NCBI Taxonomy" id="1609272"/>
    <lineage>
        <taxon>Bacteria</taxon>
        <taxon>Bacillati</taxon>
        <taxon>Actinomycetota</taxon>
        <taxon>Actinomycetes</taxon>
        <taxon>Kitasatosporales</taxon>
        <taxon>Streptomycetaceae</taxon>
        <taxon>Streptomyces</taxon>
    </lineage>
</organism>
<feature type="transmembrane region" description="Helical" evidence="9">
    <location>
        <begin position="429"/>
        <end position="447"/>
    </location>
</feature>
<name>A0A5N8VL70_9ACTN</name>
<feature type="compositionally biased region" description="Basic residues" evidence="8">
    <location>
        <begin position="1"/>
        <end position="23"/>
    </location>
</feature>
<keyword evidence="2" id="KW-1003">Cell membrane</keyword>
<dbReference type="InterPro" id="IPR002656">
    <property type="entry name" value="Acyl_transf_3_dom"/>
</dbReference>
<dbReference type="OrthoDB" id="3404679at2"/>
<feature type="transmembrane region" description="Helical" evidence="9">
    <location>
        <begin position="305"/>
        <end position="326"/>
    </location>
</feature>
<feature type="transmembrane region" description="Helical" evidence="9">
    <location>
        <begin position="467"/>
        <end position="488"/>
    </location>
</feature>
<feature type="transmembrane region" description="Helical" evidence="9">
    <location>
        <begin position="406"/>
        <end position="423"/>
    </location>
</feature>
<evidence type="ECO:0000256" key="9">
    <source>
        <dbReference type="SAM" id="Phobius"/>
    </source>
</evidence>
<evidence type="ECO:0000256" key="1">
    <source>
        <dbReference type="ARBA" id="ARBA00004651"/>
    </source>
</evidence>
<dbReference type="Pfam" id="PF01757">
    <property type="entry name" value="Acyl_transf_3"/>
    <property type="match status" value="1"/>
</dbReference>
<dbReference type="Proteomes" id="UP000325849">
    <property type="component" value="Unassembled WGS sequence"/>
</dbReference>
<keyword evidence="3 12" id="KW-0808">Transferase</keyword>
<feature type="transmembrane region" description="Helical" evidence="9">
    <location>
        <begin position="365"/>
        <end position="385"/>
    </location>
</feature>
<evidence type="ECO:0000256" key="7">
    <source>
        <dbReference type="ARBA" id="ARBA00023315"/>
    </source>
</evidence>
<sequence length="793" mass="84400">MGRDHRQHRRRAQQCGHSSHRAHVSSPLGRRGVDGSLGGRGYCAVASGGTPLTSVRGGGGAGDGEIGPCATVDAIRWSVAASNSVGRTQGNKVKTPFREARGTGPAIEETSRTPQPVRLDIQGLRAVAVSLVVLSHAGARGFGGGYVGVDVFFVISGFLITSLLLRELSTTGAISIRKFYARRALRLLPASTLVVLATLIGSWLFLSKVRFEEYAGDAVAGALYVVNIRLAVGGTDYLAEGSPPSPFQHFWSLAVEEQFYLLWPLLLLLSWGWARRGGRLALPLVICCLVSFWLSVEVTASSPPWAYFGSHTRFWELGAGALLALAAERLTRLPAAVAAPLTWAGLACVVLAAVRYDTATPFPGYHALLPVLGAGLVLAGGCAPARGDARLLLAARPLVRLGGLSYGWYLWHWPALVIVPAALGRPLDGAWALVLCLLALPLAWATLRLVENPVRFHPALRGRPGRALALGGGLSAGAAVLALTASLFPPPIDSGRDAVDTRYEIAAAADPALRLRQLLGTSGTSLPSNLRPALTDIKGTRSALYRDGCHVGYNSTRIPACVYGDRTSARVVVLFGDSHAAQWFPALDRLARTHRWKLVTLTKSSCKAAEVTIVHDGRPYSSCDVWRDRAIARIRALRPALVLVSSSEAGTPVRPAADPVRQWSDGFRTTFDALAASGAKVAVLLDTPWPRTDAVDCAAGYPLRLDRCANRLPEAIRDPSRRQAVMDAARSAHATLIDPVPWLCTPAGTCPVLVGNTLVYRDDSHLAEACAEALAPVLDTRLTLAPGARPSTR</sequence>
<dbReference type="InterPro" id="IPR050879">
    <property type="entry name" value="Acyltransferase_3"/>
</dbReference>
<dbReference type="InterPro" id="IPR036514">
    <property type="entry name" value="SGNH_hydro_sf"/>
</dbReference>
<keyword evidence="6 9" id="KW-0472">Membrane</keyword>
<feature type="transmembrane region" description="Helical" evidence="9">
    <location>
        <begin position="258"/>
        <end position="274"/>
    </location>
</feature>
<dbReference type="AlphaFoldDB" id="A0A5N8VL70"/>
<feature type="transmembrane region" description="Helical" evidence="9">
    <location>
        <begin position="145"/>
        <end position="165"/>
    </location>
</feature>